<dbReference type="AlphaFoldDB" id="A0A8S1M6L7"/>
<evidence type="ECO:0000313" key="2">
    <source>
        <dbReference type="Proteomes" id="UP000692954"/>
    </source>
</evidence>
<organism evidence="1 2">
    <name type="scientific">Paramecium sonneborni</name>
    <dbReference type="NCBI Taxonomy" id="65129"/>
    <lineage>
        <taxon>Eukaryota</taxon>
        <taxon>Sar</taxon>
        <taxon>Alveolata</taxon>
        <taxon>Ciliophora</taxon>
        <taxon>Intramacronucleata</taxon>
        <taxon>Oligohymenophorea</taxon>
        <taxon>Peniculida</taxon>
        <taxon>Parameciidae</taxon>
        <taxon>Paramecium</taxon>
    </lineage>
</organism>
<evidence type="ECO:0000313" key="1">
    <source>
        <dbReference type="EMBL" id="CAD8070864.1"/>
    </source>
</evidence>
<sequence>MTEFDVILVPTKEAFHLLNFPITQMNEFESVYQIDKINYKPISTHIELLYKSKTKDDQRLEEIVKFNSQIINNRTFYALTKLDEANKKIYLYAITNFENMRVQTMKDVEVVNQPQQQQLQQQQQQQILQKKYYKHYQEIISQETTIELKQQNLNLKIPKNIESTRQMSSDEYMKYIFDN</sequence>
<dbReference type="OrthoDB" id="302140at2759"/>
<protein>
    <submittedName>
        <fullName evidence="1">Uncharacterized protein</fullName>
    </submittedName>
</protein>
<keyword evidence="2" id="KW-1185">Reference proteome</keyword>
<dbReference type="Proteomes" id="UP000692954">
    <property type="component" value="Unassembled WGS sequence"/>
</dbReference>
<reference evidence="1" key="1">
    <citation type="submission" date="2021-01" db="EMBL/GenBank/DDBJ databases">
        <authorList>
            <consortium name="Genoscope - CEA"/>
            <person name="William W."/>
        </authorList>
    </citation>
    <scope>NUCLEOTIDE SEQUENCE</scope>
</reference>
<dbReference type="EMBL" id="CAJJDN010000027">
    <property type="protein sequence ID" value="CAD8070864.1"/>
    <property type="molecule type" value="Genomic_DNA"/>
</dbReference>
<gene>
    <name evidence="1" type="ORF">PSON_ATCC_30995.1.T0270210</name>
</gene>
<name>A0A8S1M6L7_9CILI</name>
<accession>A0A8S1M6L7</accession>
<proteinExistence type="predicted"/>
<comment type="caution">
    <text evidence="1">The sequence shown here is derived from an EMBL/GenBank/DDBJ whole genome shotgun (WGS) entry which is preliminary data.</text>
</comment>